<keyword evidence="3 7" id="KW-0032">Aminotransferase</keyword>
<dbReference type="HOGENOM" id="CLU_016922_10_0_10"/>
<dbReference type="Pfam" id="PF00202">
    <property type="entry name" value="Aminotran_3"/>
    <property type="match status" value="1"/>
</dbReference>
<dbReference type="Gene3D" id="3.40.640.10">
    <property type="entry name" value="Type I PLP-dependent aspartate aminotransferase-like (Major domain)"/>
    <property type="match status" value="1"/>
</dbReference>
<keyword evidence="8" id="KW-1185">Reference proteome</keyword>
<organism evidence="7 8">
    <name type="scientific">Haliscomenobacter hydrossis (strain ATCC 27775 / DSM 1100 / LMG 10767 / O)</name>
    <dbReference type="NCBI Taxonomy" id="760192"/>
    <lineage>
        <taxon>Bacteria</taxon>
        <taxon>Pseudomonadati</taxon>
        <taxon>Bacteroidota</taxon>
        <taxon>Saprospiria</taxon>
        <taxon>Saprospirales</taxon>
        <taxon>Haliscomenobacteraceae</taxon>
        <taxon>Haliscomenobacter</taxon>
    </lineage>
</organism>
<dbReference type="PANTHER" id="PTHR11986:SF58">
    <property type="entry name" value="LEUCINE_METHIONINE RACEMASE"/>
    <property type="match status" value="1"/>
</dbReference>
<evidence type="ECO:0000313" key="8">
    <source>
        <dbReference type="Proteomes" id="UP000008461"/>
    </source>
</evidence>
<dbReference type="InterPro" id="IPR005814">
    <property type="entry name" value="Aminotrans_3"/>
</dbReference>
<evidence type="ECO:0000256" key="3">
    <source>
        <dbReference type="ARBA" id="ARBA00022576"/>
    </source>
</evidence>
<dbReference type="GO" id="GO:0047298">
    <property type="term" value="F:(S)-3-amino-2-methylpropionate transaminase activity"/>
    <property type="evidence" value="ECO:0007669"/>
    <property type="project" value="UniProtKB-EC"/>
</dbReference>
<proteinExistence type="inferred from homology"/>
<accession>F4KZL1</accession>
<evidence type="ECO:0000256" key="1">
    <source>
        <dbReference type="ARBA" id="ARBA00001933"/>
    </source>
</evidence>
<name>F4KZL1_HALH1</name>
<dbReference type="AlphaFoldDB" id="F4KZL1"/>
<reference evidence="7 8" key="1">
    <citation type="journal article" date="2011" name="Stand. Genomic Sci.">
        <title>Complete genome sequence of Haliscomenobacter hydrossis type strain (O).</title>
        <authorList>
            <consortium name="US DOE Joint Genome Institute (JGI-PGF)"/>
            <person name="Daligault H."/>
            <person name="Lapidus A."/>
            <person name="Zeytun A."/>
            <person name="Nolan M."/>
            <person name="Lucas S."/>
            <person name="Del Rio T.G."/>
            <person name="Tice H."/>
            <person name="Cheng J.F."/>
            <person name="Tapia R."/>
            <person name="Han C."/>
            <person name="Goodwin L."/>
            <person name="Pitluck S."/>
            <person name="Liolios K."/>
            <person name="Pagani I."/>
            <person name="Ivanova N."/>
            <person name="Huntemann M."/>
            <person name="Mavromatis K."/>
            <person name="Mikhailova N."/>
            <person name="Pati A."/>
            <person name="Chen A."/>
            <person name="Palaniappan K."/>
            <person name="Land M."/>
            <person name="Hauser L."/>
            <person name="Brambilla E.M."/>
            <person name="Rohde M."/>
            <person name="Verbarg S."/>
            <person name="Goker M."/>
            <person name="Bristow J."/>
            <person name="Eisen J.A."/>
            <person name="Markowitz V."/>
            <person name="Hugenholtz P."/>
            <person name="Kyrpides N.C."/>
            <person name="Klenk H.P."/>
            <person name="Woyke T."/>
        </authorList>
    </citation>
    <scope>NUCLEOTIDE SEQUENCE [LARGE SCALE GENOMIC DNA]</scope>
    <source>
        <strain evidence="8">ATCC 27775 / DSM 1100 / LMG 10767 / O</strain>
    </source>
</reference>
<dbReference type="PANTHER" id="PTHR11986">
    <property type="entry name" value="AMINOTRANSFERASE CLASS III"/>
    <property type="match status" value="1"/>
</dbReference>
<reference key="2">
    <citation type="submission" date="2011-04" db="EMBL/GenBank/DDBJ databases">
        <title>Complete sequence of chromosome of Haliscomenobacter hydrossis DSM 1100.</title>
        <authorList>
            <consortium name="US DOE Joint Genome Institute (JGI-PGF)"/>
            <person name="Lucas S."/>
            <person name="Han J."/>
            <person name="Lapidus A."/>
            <person name="Bruce D."/>
            <person name="Goodwin L."/>
            <person name="Pitluck S."/>
            <person name="Peters L."/>
            <person name="Kyrpides N."/>
            <person name="Mavromatis K."/>
            <person name="Ivanova N."/>
            <person name="Ovchinnikova G."/>
            <person name="Pagani I."/>
            <person name="Daligault H."/>
            <person name="Detter J.C."/>
            <person name="Han C."/>
            <person name="Land M."/>
            <person name="Hauser L."/>
            <person name="Markowitz V."/>
            <person name="Cheng J.-F."/>
            <person name="Hugenholtz P."/>
            <person name="Woyke T."/>
            <person name="Wu D."/>
            <person name="Verbarg S."/>
            <person name="Frueling A."/>
            <person name="Brambilla E."/>
            <person name="Klenk H.-P."/>
            <person name="Eisen J.A."/>
        </authorList>
    </citation>
    <scope>NUCLEOTIDE SEQUENCE</scope>
    <source>
        <strain>DSM 1100</strain>
    </source>
</reference>
<keyword evidence="4 7" id="KW-0808">Transferase</keyword>
<dbReference type="RefSeq" id="WP_013764035.1">
    <property type="nucleotide sequence ID" value="NC_015510.1"/>
</dbReference>
<dbReference type="CDD" id="cd00610">
    <property type="entry name" value="OAT_like"/>
    <property type="match status" value="1"/>
</dbReference>
<gene>
    <name evidence="7" type="ordered locus">Halhy_1590</name>
</gene>
<dbReference type="GO" id="GO:0030170">
    <property type="term" value="F:pyridoxal phosphate binding"/>
    <property type="evidence" value="ECO:0007669"/>
    <property type="project" value="InterPro"/>
</dbReference>
<comment type="cofactor">
    <cofactor evidence="1">
        <name>pyridoxal 5'-phosphate</name>
        <dbReference type="ChEBI" id="CHEBI:597326"/>
    </cofactor>
</comment>
<dbReference type="EC" id="2.6.1.22" evidence="7"/>
<sequence>METKTKPSIQLLTAIPGPKSQEVLARRVAALPAGAARSTDVVVDSARGAVIKDVDGNTLLDFAGGIGMINVGHSPSNVVNAVKRQLDKFIHTCQIVTTMEAPIQLAELLNRIAPGDFAKKTLLCNSGSEAVENAINIAKYYTQRPAVIVFEGAYHGRTHLTLSLTSKYNLFKKGFGSMVSDIYRLPAPNMYRVPAGMSAQKYLDYCIARIDEALISQVDPTAVAAILIEPVLGEGGFIPVPAPFLQKLREVADQHGIVLIFDEIQCGMGRTGKLWACEHAGVAPDMITTAKSMGAGMPIAALIGKAEIMDSPHPGGIGGTYGGSPVACVAAIEAVKTIISSGFQQKTERVGEQMRRTLESWKKKYPLVGDVRGLGAMRLVEFVKDRQSKTPDPELTLEIIKDATAHGILLIRAGLYSNCIRLLPPLVITRNQLAEGLLVLEDAIRRAHEKRGLLG</sequence>
<dbReference type="STRING" id="760192.Halhy_1590"/>
<dbReference type="InterPro" id="IPR050103">
    <property type="entry name" value="Class-III_PLP-dep_AT"/>
</dbReference>
<evidence type="ECO:0000313" key="7">
    <source>
        <dbReference type="EMBL" id="AEE49481.1"/>
    </source>
</evidence>
<protein>
    <submittedName>
        <fullName evidence="7">(S)-3-amino-2-methylpropionate transaminase</fullName>
        <ecNumber evidence="7">2.6.1.22</ecNumber>
    </submittedName>
</protein>
<dbReference type="PROSITE" id="PS00600">
    <property type="entry name" value="AA_TRANSFER_CLASS_3"/>
    <property type="match status" value="1"/>
</dbReference>
<keyword evidence="5 6" id="KW-0663">Pyridoxal phosphate</keyword>
<dbReference type="Gene3D" id="3.90.1150.10">
    <property type="entry name" value="Aspartate Aminotransferase, domain 1"/>
    <property type="match status" value="1"/>
</dbReference>
<dbReference type="InterPro" id="IPR049704">
    <property type="entry name" value="Aminotrans_3_PPA_site"/>
</dbReference>
<dbReference type="KEGG" id="hhy:Halhy_1590"/>
<evidence type="ECO:0000256" key="5">
    <source>
        <dbReference type="ARBA" id="ARBA00022898"/>
    </source>
</evidence>
<evidence type="ECO:0000256" key="2">
    <source>
        <dbReference type="ARBA" id="ARBA00008954"/>
    </source>
</evidence>
<dbReference type="PIRSF" id="PIRSF000521">
    <property type="entry name" value="Transaminase_4ab_Lys_Orn"/>
    <property type="match status" value="1"/>
</dbReference>
<dbReference type="OrthoDB" id="730777at2"/>
<dbReference type="EMBL" id="CP002691">
    <property type="protein sequence ID" value="AEE49481.1"/>
    <property type="molecule type" value="Genomic_DNA"/>
</dbReference>
<evidence type="ECO:0000256" key="6">
    <source>
        <dbReference type="RuleBase" id="RU003560"/>
    </source>
</evidence>
<dbReference type="GO" id="GO:0042802">
    <property type="term" value="F:identical protein binding"/>
    <property type="evidence" value="ECO:0007669"/>
    <property type="project" value="TreeGrafter"/>
</dbReference>
<comment type="similarity">
    <text evidence="2 6">Belongs to the class-III pyridoxal-phosphate-dependent aminotransferase family.</text>
</comment>
<dbReference type="InterPro" id="IPR015424">
    <property type="entry name" value="PyrdxlP-dep_Trfase"/>
</dbReference>
<dbReference type="Proteomes" id="UP000008461">
    <property type="component" value="Chromosome"/>
</dbReference>
<dbReference type="SUPFAM" id="SSF53383">
    <property type="entry name" value="PLP-dependent transferases"/>
    <property type="match status" value="1"/>
</dbReference>
<dbReference type="FunFam" id="3.40.640.10:FF:000013">
    <property type="entry name" value="4-aminobutyrate aminotransferase"/>
    <property type="match status" value="1"/>
</dbReference>
<dbReference type="InterPro" id="IPR015422">
    <property type="entry name" value="PyrdxlP-dep_Trfase_small"/>
</dbReference>
<evidence type="ECO:0000256" key="4">
    <source>
        <dbReference type="ARBA" id="ARBA00022679"/>
    </source>
</evidence>
<dbReference type="eggNOG" id="COG0160">
    <property type="taxonomic scope" value="Bacteria"/>
</dbReference>
<dbReference type="InterPro" id="IPR015421">
    <property type="entry name" value="PyrdxlP-dep_Trfase_major"/>
</dbReference>